<dbReference type="PROSITE" id="PS50887">
    <property type="entry name" value="GGDEF"/>
    <property type="match status" value="1"/>
</dbReference>
<name>A0A4R6R9S0_9BURK</name>
<dbReference type="PROSITE" id="PS50883">
    <property type="entry name" value="EAL"/>
    <property type="match status" value="1"/>
</dbReference>
<dbReference type="SMART" id="SM00304">
    <property type="entry name" value="HAMP"/>
    <property type="match status" value="1"/>
</dbReference>
<comment type="caution">
    <text evidence="5">The sequence shown here is derived from an EMBL/GenBank/DDBJ whole genome shotgun (WGS) entry which is preliminary data.</text>
</comment>
<dbReference type="InterPro" id="IPR001633">
    <property type="entry name" value="EAL_dom"/>
</dbReference>
<dbReference type="PROSITE" id="PS50885">
    <property type="entry name" value="HAMP"/>
    <property type="match status" value="1"/>
</dbReference>
<dbReference type="CDD" id="cd01948">
    <property type="entry name" value="EAL"/>
    <property type="match status" value="1"/>
</dbReference>
<dbReference type="Gene3D" id="3.20.20.450">
    <property type="entry name" value="EAL domain"/>
    <property type="match status" value="1"/>
</dbReference>
<evidence type="ECO:0000259" key="2">
    <source>
        <dbReference type="PROSITE" id="PS50883"/>
    </source>
</evidence>
<dbReference type="InterPro" id="IPR035919">
    <property type="entry name" value="EAL_sf"/>
</dbReference>
<dbReference type="GO" id="GO:0016020">
    <property type="term" value="C:membrane"/>
    <property type="evidence" value="ECO:0007669"/>
    <property type="project" value="InterPro"/>
</dbReference>
<sequence>MPSAFFHTRRLQTRILAVYLGLLLVVQGTTYWVIHQAIDRNARQSVAESLGSGEALLLRLLHQQQDALQQATRALAEDDSLHTALTLAQPEGMLTALRSHREAVRASVTLLTTPAFVPLSQTEDSPGTALAMAALMPALLQPQAPAQTPAAQPRQATALRVVRINGQIYQVAAMAAMAAPTTVPPNTTAPAAWVLMATRIDTRLLQELHSLSGLDLALLTPPEAGSRWQVLDATLPADSWPRLAQAWENGPRRGTLSQPTFHVGGDEFSARALVLPDLQGHDVLRAVLMRSVDQAIAPYRELKLTLLGLSALGVLAFGVVGMLSARRITAPLRELSSSARQLGRGEYDSEVSSDFDGEIGELAQSFETMRQTIQAREGELRRLAWQDPLTELPNLEQFRRDLRQAVGRASQHGVPCAVLLLDMDRFKQVNDQLGHRFGDRLLRAVAQRLHDGLHDGAHGSQTPVLARLSGDEFGILLPGADAAAAWPVAQRILADFERPLVLDGHTVDLGAGIGIAASPAHGLDADTVLSRAELAMNAAKQRQAGAVSYHPGLDATASASLTLLGELRTAVDDSQLRLFLQPKVTLATGQVVGAEALVRWQHPERGVLSPIGFVPFAEQTGFVRLLTRWMIDEVARTAQALSQQGLAMKLAVNLSTRDLLDPELPPRLADAIARHQLAPDSLVLEITESAIMDDPERALHTLQRLRTMGVRLSIDDFGTGYSSLSYLKSLPVQELKMDRSFVMSMAADEHDAKIVQSTVELAHSLGLSVVAEGVENLATWELLQVLGCDEAQGHLIAKPMPARQFAAWVMAWQPPQPANLAASSA</sequence>
<dbReference type="CDD" id="cd06225">
    <property type="entry name" value="HAMP"/>
    <property type="match status" value="1"/>
</dbReference>
<dbReference type="OrthoDB" id="9813903at2"/>
<dbReference type="Pfam" id="PF00672">
    <property type="entry name" value="HAMP"/>
    <property type="match status" value="1"/>
</dbReference>
<proteinExistence type="predicted"/>
<dbReference type="Proteomes" id="UP000294593">
    <property type="component" value="Unassembled WGS sequence"/>
</dbReference>
<dbReference type="InterPro" id="IPR043128">
    <property type="entry name" value="Rev_trsase/Diguanyl_cyclase"/>
</dbReference>
<feature type="domain" description="HAMP" evidence="3">
    <location>
        <begin position="326"/>
        <end position="378"/>
    </location>
</feature>
<dbReference type="Pfam" id="PF00990">
    <property type="entry name" value="GGDEF"/>
    <property type="match status" value="1"/>
</dbReference>
<feature type="domain" description="GGDEF" evidence="4">
    <location>
        <begin position="414"/>
        <end position="552"/>
    </location>
</feature>
<dbReference type="SMART" id="SM00052">
    <property type="entry name" value="EAL"/>
    <property type="match status" value="1"/>
</dbReference>
<dbReference type="Gene3D" id="6.10.340.10">
    <property type="match status" value="1"/>
</dbReference>
<dbReference type="RefSeq" id="WP_133608721.1">
    <property type="nucleotide sequence ID" value="NZ_SNXW01000005.1"/>
</dbReference>
<evidence type="ECO:0000259" key="3">
    <source>
        <dbReference type="PROSITE" id="PS50885"/>
    </source>
</evidence>
<keyword evidence="6" id="KW-1185">Reference proteome</keyword>
<dbReference type="GO" id="GO:0007165">
    <property type="term" value="P:signal transduction"/>
    <property type="evidence" value="ECO:0007669"/>
    <property type="project" value="InterPro"/>
</dbReference>
<dbReference type="PANTHER" id="PTHR33121:SF70">
    <property type="entry name" value="SIGNALING PROTEIN YKOW"/>
    <property type="match status" value="1"/>
</dbReference>
<dbReference type="PANTHER" id="PTHR33121">
    <property type="entry name" value="CYCLIC DI-GMP PHOSPHODIESTERASE PDEF"/>
    <property type="match status" value="1"/>
</dbReference>
<evidence type="ECO:0000313" key="6">
    <source>
        <dbReference type="Proteomes" id="UP000294593"/>
    </source>
</evidence>
<dbReference type="SUPFAM" id="SSF55073">
    <property type="entry name" value="Nucleotide cyclase"/>
    <property type="match status" value="1"/>
</dbReference>
<dbReference type="Gene3D" id="3.30.70.270">
    <property type="match status" value="1"/>
</dbReference>
<feature type="transmembrane region" description="Helical" evidence="1">
    <location>
        <begin position="304"/>
        <end position="325"/>
    </location>
</feature>
<dbReference type="AlphaFoldDB" id="A0A4R6R9S0"/>
<evidence type="ECO:0000313" key="5">
    <source>
        <dbReference type="EMBL" id="TDP82821.1"/>
    </source>
</evidence>
<protein>
    <submittedName>
        <fullName evidence="5">Diguanylate cyclase (GGDEF)-like protein</fullName>
    </submittedName>
</protein>
<dbReference type="SUPFAM" id="SSF158472">
    <property type="entry name" value="HAMP domain-like"/>
    <property type="match status" value="1"/>
</dbReference>
<dbReference type="InterPro" id="IPR000160">
    <property type="entry name" value="GGDEF_dom"/>
</dbReference>
<organism evidence="5 6">
    <name type="scientific">Aquabacterium commune</name>
    <dbReference type="NCBI Taxonomy" id="70586"/>
    <lineage>
        <taxon>Bacteria</taxon>
        <taxon>Pseudomonadati</taxon>
        <taxon>Pseudomonadota</taxon>
        <taxon>Betaproteobacteria</taxon>
        <taxon>Burkholderiales</taxon>
        <taxon>Aquabacterium</taxon>
    </lineage>
</organism>
<accession>A0A4R6R9S0</accession>
<dbReference type="CDD" id="cd01949">
    <property type="entry name" value="GGDEF"/>
    <property type="match status" value="1"/>
</dbReference>
<dbReference type="InterPro" id="IPR050706">
    <property type="entry name" value="Cyclic-di-GMP_PDE-like"/>
</dbReference>
<evidence type="ECO:0000259" key="4">
    <source>
        <dbReference type="PROSITE" id="PS50887"/>
    </source>
</evidence>
<dbReference type="EMBL" id="SNXW01000005">
    <property type="protein sequence ID" value="TDP82821.1"/>
    <property type="molecule type" value="Genomic_DNA"/>
</dbReference>
<reference evidence="5 6" key="1">
    <citation type="submission" date="2019-03" db="EMBL/GenBank/DDBJ databases">
        <title>Genomic Encyclopedia of Type Strains, Phase IV (KMG-IV): sequencing the most valuable type-strain genomes for metagenomic binning, comparative biology and taxonomic classification.</title>
        <authorList>
            <person name="Goeker M."/>
        </authorList>
    </citation>
    <scope>NUCLEOTIDE SEQUENCE [LARGE SCALE GENOMIC DNA]</scope>
    <source>
        <strain evidence="5 6">DSM 11901</strain>
    </source>
</reference>
<keyword evidence="1" id="KW-0472">Membrane</keyword>
<dbReference type="SUPFAM" id="SSF141868">
    <property type="entry name" value="EAL domain-like"/>
    <property type="match status" value="1"/>
</dbReference>
<dbReference type="NCBIfam" id="TIGR00254">
    <property type="entry name" value="GGDEF"/>
    <property type="match status" value="1"/>
</dbReference>
<dbReference type="SMART" id="SM00267">
    <property type="entry name" value="GGDEF"/>
    <property type="match status" value="1"/>
</dbReference>
<dbReference type="InterPro" id="IPR029787">
    <property type="entry name" value="Nucleotide_cyclase"/>
</dbReference>
<keyword evidence="1" id="KW-0812">Transmembrane</keyword>
<evidence type="ECO:0000256" key="1">
    <source>
        <dbReference type="SAM" id="Phobius"/>
    </source>
</evidence>
<dbReference type="FunFam" id="3.20.20.450:FF:000001">
    <property type="entry name" value="Cyclic di-GMP phosphodiesterase yahA"/>
    <property type="match status" value="1"/>
</dbReference>
<dbReference type="GO" id="GO:0071111">
    <property type="term" value="F:cyclic-guanylate-specific phosphodiesterase activity"/>
    <property type="evidence" value="ECO:0007669"/>
    <property type="project" value="InterPro"/>
</dbReference>
<feature type="transmembrane region" description="Helical" evidence="1">
    <location>
        <begin position="15"/>
        <end position="34"/>
    </location>
</feature>
<feature type="domain" description="EAL" evidence="2">
    <location>
        <begin position="560"/>
        <end position="813"/>
    </location>
</feature>
<dbReference type="InterPro" id="IPR003660">
    <property type="entry name" value="HAMP_dom"/>
</dbReference>
<dbReference type="Pfam" id="PF00563">
    <property type="entry name" value="EAL"/>
    <property type="match status" value="1"/>
</dbReference>
<keyword evidence="1" id="KW-1133">Transmembrane helix</keyword>
<gene>
    <name evidence="5" type="ORF">EV672_1058</name>
</gene>